<dbReference type="GO" id="GO:0005739">
    <property type="term" value="C:mitochondrion"/>
    <property type="evidence" value="ECO:0007669"/>
    <property type="project" value="UniProtKB-SubCell"/>
</dbReference>
<dbReference type="GO" id="GO:0032543">
    <property type="term" value="P:mitochondrial translation"/>
    <property type="evidence" value="ECO:0007669"/>
    <property type="project" value="UniProtKB-ARBA"/>
</dbReference>
<keyword evidence="8" id="KW-1185">Reference proteome</keyword>
<feature type="region of interest" description="Disordered" evidence="5">
    <location>
        <begin position="109"/>
        <end position="180"/>
    </location>
</feature>
<evidence type="ECO:0000256" key="1">
    <source>
        <dbReference type="ARBA" id="ARBA00004173"/>
    </source>
</evidence>
<gene>
    <name evidence="7" type="ORF">TWF694_007498</name>
</gene>
<evidence type="ECO:0000259" key="6">
    <source>
        <dbReference type="Pfam" id="PF00472"/>
    </source>
</evidence>
<evidence type="ECO:0000313" key="7">
    <source>
        <dbReference type="EMBL" id="KAK6541705.1"/>
    </source>
</evidence>
<dbReference type="EMBL" id="JAVHJO010000003">
    <property type="protein sequence ID" value="KAK6541705.1"/>
    <property type="molecule type" value="Genomic_DNA"/>
</dbReference>
<name>A0AAV9XHW3_9PEZI</name>
<sequence length="180" mass="19830">MSLVELNGCGLQKADATKTQAVQAGKKNKTSSAVQLRHIPTGIVVKSQETRSREQNRKIARLLLATKLEDIEKGEESRNNVLKNIAQKKKASKRKKSLRKYRKLDEAKLERDGQLAVGSSVAGELGAGDEDGRVIEYDGDEGDEESEEDEVHNDLIHRQDHEGAGAQSKSEAARDRSQPT</sequence>
<dbReference type="Proteomes" id="UP001365542">
    <property type="component" value="Unassembled WGS sequence"/>
</dbReference>
<comment type="subcellular location">
    <subcellularLocation>
        <location evidence="1">Mitochondrion</location>
    </subcellularLocation>
</comment>
<evidence type="ECO:0000256" key="2">
    <source>
        <dbReference type="ARBA" id="ARBA00010835"/>
    </source>
</evidence>
<dbReference type="GO" id="GO:0003747">
    <property type="term" value="F:translation release factor activity"/>
    <property type="evidence" value="ECO:0007669"/>
    <property type="project" value="InterPro"/>
</dbReference>
<feature type="domain" description="Prokaryotic-type class I peptide chain release factors" evidence="6">
    <location>
        <begin position="28"/>
        <end position="103"/>
    </location>
</feature>
<protein>
    <recommendedName>
        <fullName evidence="6">Prokaryotic-type class I peptide chain release factors domain-containing protein</fullName>
    </recommendedName>
</protein>
<comment type="caution">
    <text evidence="7">The sequence shown here is derived from an EMBL/GenBank/DDBJ whole genome shotgun (WGS) entry which is preliminary data.</text>
</comment>
<feature type="compositionally biased region" description="Acidic residues" evidence="5">
    <location>
        <begin position="137"/>
        <end position="151"/>
    </location>
</feature>
<comment type="similarity">
    <text evidence="2">Belongs to the prokaryotic/mitochondrial release factor family.</text>
</comment>
<dbReference type="InterPro" id="IPR045853">
    <property type="entry name" value="Pep_chain_release_fac_I_sf"/>
</dbReference>
<dbReference type="InterPro" id="IPR000352">
    <property type="entry name" value="Pep_chain_release_fac_I"/>
</dbReference>
<evidence type="ECO:0000256" key="4">
    <source>
        <dbReference type="ARBA" id="ARBA00023128"/>
    </source>
</evidence>
<dbReference type="Pfam" id="PF00472">
    <property type="entry name" value="RF-1"/>
    <property type="match status" value="1"/>
</dbReference>
<evidence type="ECO:0000256" key="5">
    <source>
        <dbReference type="SAM" id="MobiDB-lite"/>
    </source>
</evidence>
<evidence type="ECO:0000313" key="8">
    <source>
        <dbReference type="Proteomes" id="UP001365542"/>
    </source>
</evidence>
<keyword evidence="4" id="KW-0496">Mitochondrion</keyword>
<keyword evidence="3" id="KW-0809">Transit peptide</keyword>
<dbReference type="AlphaFoldDB" id="A0AAV9XHW3"/>
<evidence type="ECO:0000256" key="3">
    <source>
        <dbReference type="ARBA" id="ARBA00022946"/>
    </source>
</evidence>
<feature type="compositionally biased region" description="Basic and acidic residues" evidence="5">
    <location>
        <begin position="152"/>
        <end position="163"/>
    </location>
</feature>
<reference evidence="7 8" key="1">
    <citation type="submission" date="2019-10" db="EMBL/GenBank/DDBJ databases">
        <authorList>
            <person name="Palmer J.M."/>
        </authorList>
    </citation>
    <scope>NUCLEOTIDE SEQUENCE [LARGE SCALE GENOMIC DNA]</scope>
    <source>
        <strain evidence="7 8">TWF694</strain>
    </source>
</reference>
<organism evidence="7 8">
    <name type="scientific">Orbilia ellipsospora</name>
    <dbReference type="NCBI Taxonomy" id="2528407"/>
    <lineage>
        <taxon>Eukaryota</taxon>
        <taxon>Fungi</taxon>
        <taxon>Dikarya</taxon>
        <taxon>Ascomycota</taxon>
        <taxon>Pezizomycotina</taxon>
        <taxon>Orbiliomycetes</taxon>
        <taxon>Orbiliales</taxon>
        <taxon>Orbiliaceae</taxon>
        <taxon>Orbilia</taxon>
    </lineage>
</organism>
<proteinExistence type="inferred from homology"/>
<dbReference type="PANTHER" id="PTHR46203">
    <property type="entry name" value="PROBABLE PEPTIDE CHAIN RELEASE FACTOR C12ORF65"/>
    <property type="match status" value="1"/>
</dbReference>
<feature type="compositionally biased region" description="Basic and acidic residues" evidence="5">
    <location>
        <begin position="171"/>
        <end position="180"/>
    </location>
</feature>
<dbReference type="Gene3D" id="3.30.160.20">
    <property type="match status" value="1"/>
</dbReference>
<dbReference type="SUPFAM" id="SSF75620">
    <property type="entry name" value="Release factor"/>
    <property type="match status" value="1"/>
</dbReference>
<accession>A0AAV9XHW3</accession>
<dbReference type="InterPro" id="IPR052405">
    <property type="entry name" value="Mito_Transl_Release_Factor"/>
</dbReference>
<dbReference type="PANTHER" id="PTHR46203:SF1">
    <property type="entry name" value="MITOCHONDRIAL TRANSLATION RELEASE FACTOR IN RESCUE"/>
    <property type="match status" value="1"/>
</dbReference>